<evidence type="ECO:0000313" key="2">
    <source>
        <dbReference type="Proteomes" id="UP000665181"/>
    </source>
</evidence>
<organism evidence="1 2">
    <name type="scientific">Bacillus subtilis</name>
    <dbReference type="NCBI Taxonomy" id="1423"/>
    <lineage>
        <taxon>Bacteria</taxon>
        <taxon>Bacillati</taxon>
        <taxon>Bacillota</taxon>
        <taxon>Bacilli</taxon>
        <taxon>Bacillales</taxon>
        <taxon>Bacillaceae</taxon>
        <taxon>Bacillus</taxon>
    </lineage>
</organism>
<sequence length="55" mass="6146">MKPLYVNREGKILEGKFKGLTGTVVAFDSVEDIATIKVDDDISRIIISSDYIEQN</sequence>
<reference evidence="1" key="1">
    <citation type="submission" date="2021-03" db="EMBL/GenBank/DDBJ databases">
        <title>Isolation of Bacillus subtilis from fermented food sample.</title>
        <authorList>
            <person name="Lakshmanan V."/>
            <person name="Athira K."/>
            <person name="Rajagopal K."/>
        </authorList>
    </citation>
    <scope>NUCLEOTIDE SEQUENCE</scope>
    <source>
        <strain evidence="1">S1</strain>
    </source>
</reference>
<proteinExistence type="predicted"/>
<accession>A0A8I1WDQ7</accession>
<comment type="caution">
    <text evidence="1">The sequence shown here is derived from an EMBL/GenBank/DDBJ whole genome shotgun (WGS) entry which is preliminary data.</text>
</comment>
<dbReference type="RefSeq" id="WP_163190080.1">
    <property type="nucleotide sequence ID" value="NZ_JAGFPW010000005.1"/>
</dbReference>
<protein>
    <submittedName>
        <fullName evidence="1">Uncharacterized protein</fullName>
    </submittedName>
</protein>
<gene>
    <name evidence="1" type="ORF">J5227_07630</name>
</gene>
<evidence type="ECO:0000313" key="1">
    <source>
        <dbReference type="EMBL" id="MBO3794178.1"/>
    </source>
</evidence>
<dbReference type="Proteomes" id="UP000665181">
    <property type="component" value="Unassembled WGS sequence"/>
</dbReference>
<dbReference type="EMBL" id="JAGFPW010000005">
    <property type="protein sequence ID" value="MBO3794178.1"/>
    <property type="molecule type" value="Genomic_DNA"/>
</dbReference>
<dbReference type="AlphaFoldDB" id="A0A8I1WDQ7"/>
<name>A0A8I1WDQ7_BACIU</name>